<dbReference type="PROSITE" id="PS01124">
    <property type="entry name" value="HTH_ARAC_FAMILY_2"/>
    <property type="match status" value="1"/>
</dbReference>
<dbReference type="PRINTS" id="PR00032">
    <property type="entry name" value="HTHARAC"/>
</dbReference>
<feature type="domain" description="HTH araC/xylS-type" evidence="4">
    <location>
        <begin position="193"/>
        <end position="291"/>
    </location>
</feature>
<dbReference type="CDD" id="cd06986">
    <property type="entry name" value="cupin_MmsR-like_N"/>
    <property type="match status" value="1"/>
</dbReference>
<dbReference type="Pfam" id="PF12833">
    <property type="entry name" value="HTH_18"/>
    <property type="match status" value="1"/>
</dbReference>
<dbReference type="AlphaFoldDB" id="A0A1V6LPN9"/>
<dbReference type="EMBL" id="MTBC01000010">
    <property type="protein sequence ID" value="OQD41936.1"/>
    <property type="molecule type" value="Genomic_DNA"/>
</dbReference>
<keyword evidence="1" id="KW-0805">Transcription regulation</keyword>
<dbReference type="GO" id="GO:0003700">
    <property type="term" value="F:DNA-binding transcription factor activity"/>
    <property type="evidence" value="ECO:0007669"/>
    <property type="project" value="InterPro"/>
</dbReference>
<accession>A0A1V6LPN9</accession>
<dbReference type="InterPro" id="IPR009057">
    <property type="entry name" value="Homeodomain-like_sf"/>
</dbReference>
<dbReference type="InterPro" id="IPR037923">
    <property type="entry name" value="HTH-like"/>
</dbReference>
<dbReference type="InterPro" id="IPR020449">
    <property type="entry name" value="Tscrpt_reg_AraC-type_HTH"/>
</dbReference>
<organism evidence="5 6">
    <name type="scientific">Croceivirga radicis</name>
    <dbReference type="NCBI Taxonomy" id="1929488"/>
    <lineage>
        <taxon>Bacteria</taxon>
        <taxon>Pseudomonadati</taxon>
        <taxon>Bacteroidota</taxon>
        <taxon>Flavobacteriia</taxon>
        <taxon>Flavobacteriales</taxon>
        <taxon>Flavobacteriaceae</taxon>
        <taxon>Croceivirga</taxon>
    </lineage>
</organism>
<evidence type="ECO:0000256" key="1">
    <source>
        <dbReference type="ARBA" id="ARBA00023015"/>
    </source>
</evidence>
<dbReference type="PANTHER" id="PTHR43280">
    <property type="entry name" value="ARAC-FAMILY TRANSCRIPTIONAL REGULATOR"/>
    <property type="match status" value="1"/>
</dbReference>
<sequence>MNTKKTSNHGFLGQKMIVLPKPIQEQLKENALSKSFYITDIGYYPKAHGHYVHRENGAEEYILIYCTDGFGSIEYMNFKTQLSANTYCVLPKNIAHIYEAHSKQPWSIYWMHFNGDLAHGIFKKFQGLSNKNPEVVYTEYRISQFNQVYRLIKNEHALSYLEYANLLGLNFITSLLYADIEKNNPVHATTLVEKIKGYLSQNLDKTLKTKDVAERFNYSNSYVLNTFKKQTGYSLIQFFNLKKTQKACEYLKFTDLSIKEISFKLGFQDPFYFTRLFKKNIGCSPLAYRKAN</sequence>
<evidence type="ECO:0000259" key="4">
    <source>
        <dbReference type="PROSITE" id="PS01124"/>
    </source>
</evidence>
<dbReference type="Proteomes" id="UP000191680">
    <property type="component" value="Unassembled WGS sequence"/>
</dbReference>
<keyword evidence="3" id="KW-0804">Transcription</keyword>
<evidence type="ECO:0000313" key="5">
    <source>
        <dbReference type="EMBL" id="OQD41936.1"/>
    </source>
</evidence>
<dbReference type="GO" id="GO:0043565">
    <property type="term" value="F:sequence-specific DNA binding"/>
    <property type="evidence" value="ECO:0007669"/>
    <property type="project" value="InterPro"/>
</dbReference>
<dbReference type="InterPro" id="IPR003313">
    <property type="entry name" value="AraC-bd"/>
</dbReference>
<protein>
    <recommendedName>
        <fullName evidence="4">HTH araC/xylS-type domain-containing protein</fullName>
    </recommendedName>
</protein>
<dbReference type="PANTHER" id="PTHR43280:SF30">
    <property type="entry name" value="MMSAB OPERON REGULATORY PROTEIN"/>
    <property type="match status" value="1"/>
</dbReference>
<reference evidence="5 6" key="1">
    <citation type="submission" date="2016-12" db="EMBL/GenBank/DDBJ databases">
        <authorList>
            <person name="Song W.-J."/>
            <person name="Kurnit D.M."/>
        </authorList>
    </citation>
    <scope>NUCLEOTIDE SEQUENCE [LARGE SCALE GENOMIC DNA]</scope>
    <source>
        <strain evidence="5 6">HSG9</strain>
    </source>
</reference>
<comment type="caution">
    <text evidence="5">The sequence shown here is derived from an EMBL/GenBank/DDBJ whole genome shotgun (WGS) entry which is preliminary data.</text>
</comment>
<evidence type="ECO:0000256" key="3">
    <source>
        <dbReference type="ARBA" id="ARBA00023163"/>
    </source>
</evidence>
<evidence type="ECO:0000313" key="6">
    <source>
        <dbReference type="Proteomes" id="UP000191680"/>
    </source>
</evidence>
<dbReference type="SMART" id="SM00342">
    <property type="entry name" value="HTH_ARAC"/>
    <property type="match status" value="1"/>
</dbReference>
<keyword evidence="6" id="KW-1185">Reference proteome</keyword>
<dbReference type="Gene3D" id="1.10.10.60">
    <property type="entry name" value="Homeodomain-like"/>
    <property type="match status" value="2"/>
</dbReference>
<dbReference type="InterPro" id="IPR018060">
    <property type="entry name" value="HTH_AraC"/>
</dbReference>
<dbReference type="Pfam" id="PF02311">
    <property type="entry name" value="AraC_binding"/>
    <property type="match status" value="1"/>
</dbReference>
<evidence type="ECO:0000256" key="2">
    <source>
        <dbReference type="ARBA" id="ARBA00023125"/>
    </source>
</evidence>
<dbReference type="SUPFAM" id="SSF46689">
    <property type="entry name" value="Homeodomain-like"/>
    <property type="match status" value="2"/>
</dbReference>
<keyword evidence="2" id="KW-0238">DNA-binding</keyword>
<gene>
    <name evidence="5" type="ORF">BUL40_13345</name>
</gene>
<proteinExistence type="predicted"/>
<dbReference type="Gene3D" id="2.60.120.280">
    <property type="entry name" value="Regulatory protein AraC"/>
    <property type="match status" value="1"/>
</dbReference>
<name>A0A1V6LPN9_9FLAO</name>
<dbReference type="SUPFAM" id="SSF51215">
    <property type="entry name" value="Regulatory protein AraC"/>
    <property type="match status" value="1"/>
</dbReference>